<dbReference type="EMBL" id="SRLO01000307">
    <property type="protein sequence ID" value="TNN61837.1"/>
    <property type="molecule type" value="Genomic_DNA"/>
</dbReference>
<sequence length="85" mass="9837">MFIHLDLLAHRRSSFFSCSMPCDGVDLGPEHDRREDQKQERLEAEEDEEDDHPRRRRRGNCLIIQLQGVCHAATRDKGPSARHAS</sequence>
<feature type="compositionally biased region" description="Basic and acidic residues" evidence="1">
    <location>
        <begin position="28"/>
        <end position="42"/>
    </location>
</feature>
<organism evidence="2 3">
    <name type="scientific">Liparis tanakae</name>
    <name type="common">Tanaka's snailfish</name>
    <dbReference type="NCBI Taxonomy" id="230148"/>
    <lineage>
        <taxon>Eukaryota</taxon>
        <taxon>Metazoa</taxon>
        <taxon>Chordata</taxon>
        <taxon>Craniata</taxon>
        <taxon>Vertebrata</taxon>
        <taxon>Euteleostomi</taxon>
        <taxon>Actinopterygii</taxon>
        <taxon>Neopterygii</taxon>
        <taxon>Teleostei</taxon>
        <taxon>Neoteleostei</taxon>
        <taxon>Acanthomorphata</taxon>
        <taxon>Eupercaria</taxon>
        <taxon>Perciformes</taxon>
        <taxon>Cottioidei</taxon>
        <taxon>Cottales</taxon>
        <taxon>Liparidae</taxon>
        <taxon>Liparis</taxon>
    </lineage>
</organism>
<reference evidence="2 3" key="1">
    <citation type="submission" date="2019-03" db="EMBL/GenBank/DDBJ databases">
        <title>First draft genome of Liparis tanakae, snailfish: a comprehensive survey of snailfish specific genes.</title>
        <authorList>
            <person name="Kim W."/>
            <person name="Song I."/>
            <person name="Jeong J.-H."/>
            <person name="Kim D."/>
            <person name="Kim S."/>
            <person name="Ryu S."/>
            <person name="Song J.Y."/>
            <person name="Lee S.K."/>
        </authorList>
    </citation>
    <scope>NUCLEOTIDE SEQUENCE [LARGE SCALE GENOMIC DNA]</scope>
    <source>
        <tissue evidence="2">Muscle</tissue>
    </source>
</reference>
<comment type="caution">
    <text evidence="2">The sequence shown here is derived from an EMBL/GenBank/DDBJ whole genome shotgun (WGS) entry which is preliminary data.</text>
</comment>
<accession>A0A4Z2H7E9</accession>
<name>A0A4Z2H7E9_9TELE</name>
<proteinExistence type="predicted"/>
<evidence type="ECO:0000313" key="3">
    <source>
        <dbReference type="Proteomes" id="UP000314294"/>
    </source>
</evidence>
<protein>
    <submittedName>
        <fullName evidence="2">Uncharacterized protein</fullName>
    </submittedName>
</protein>
<evidence type="ECO:0000256" key="1">
    <source>
        <dbReference type="SAM" id="MobiDB-lite"/>
    </source>
</evidence>
<keyword evidence="3" id="KW-1185">Reference proteome</keyword>
<dbReference type="AlphaFoldDB" id="A0A4Z2H7E9"/>
<feature type="region of interest" description="Disordered" evidence="1">
    <location>
        <begin position="25"/>
        <end position="59"/>
    </location>
</feature>
<evidence type="ECO:0000313" key="2">
    <source>
        <dbReference type="EMBL" id="TNN61837.1"/>
    </source>
</evidence>
<dbReference type="Proteomes" id="UP000314294">
    <property type="component" value="Unassembled WGS sequence"/>
</dbReference>
<gene>
    <name evidence="2" type="ORF">EYF80_027954</name>
</gene>